<proteinExistence type="predicted"/>
<dbReference type="Proteomes" id="UP000287651">
    <property type="component" value="Unassembled WGS sequence"/>
</dbReference>
<comment type="caution">
    <text evidence="2">The sequence shown here is derived from an EMBL/GenBank/DDBJ whole genome shotgun (WGS) entry which is preliminary data.</text>
</comment>
<dbReference type="AlphaFoldDB" id="A0A427A4K8"/>
<feature type="region of interest" description="Disordered" evidence="1">
    <location>
        <begin position="25"/>
        <end position="74"/>
    </location>
</feature>
<sequence length="74" mass="8339">MGTDCGCFHLVTVRNQLVMVNFDRRRPLSGSINRGRRKKREKKRENLRSGAALPRQSRSVAAGRRSLGEASRGE</sequence>
<organism evidence="2 3">
    <name type="scientific">Ensete ventricosum</name>
    <name type="common">Abyssinian banana</name>
    <name type="synonym">Musa ensete</name>
    <dbReference type="NCBI Taxonomy" id="4639"/>
    <lineage>
        <taxon>Eukaryota</taxon>
        <taxon>Viridiplantae</taxon>
        <taxon>Streptophyta</taxon>
        <taxon>Embryophyta</taxon>
        <taxon>Tracheophyta</taxon>
        <taxon>Spermatophyta</taxon>
        <taxon>Magnoliopsida</taxon>
        <taxon>Liliopsida</taxon>
        <taxon>Zingiberales</taxon>
        <taxon>Musaceae</taxon>
        <taxon>Ensete</taxon>
    </lineage>
</organism>
<evidence type="ECO:0000313" key="3">
    <source>
        <dbReference type="Proteomes" id="UP000287651"/>
    </source>
</evidence>
<protein>
    <submittedName>
        <fullName evidence="2">Uncharacterized protein</fullName>
    </submittedName>
</protein>
<evidence type="ECO:0000313" key="2">
    <source>
        <dbReference type="EMBL" id="RRT71156.1"/>
    </source>
</evidence>
<evidence type="ECO:0000256" key="1">
    <source>
        <dbReference type="SAM" id="MobiDB-lite"/>
    </source>
</evidence>
<accession>A0A427A4K8</accession>
<gene>
    <name evidence="2" type="ORF">B296_00002835</name>
</gene>
<reference evidence="2 3" key="1">
    <citation type="journal article" date="2014" name="Agronomy (Basel)">
        <title>A Draft Genome Sequence for Ensete ventricosum, the Drought-Tolerant Tree Against Hunger.</title>
        <authorList>
            <person name="Harrison J."/>
            <person name="Moore K.A."/>
            <person name="Paszkiewicz K."/>
            <person name="Jones T."/>
            <person name="Grant M."/>
            <person name="Ambacheew D."/>
            <person name="Muzemil S."/>
            <person name="Studholme D.J."/>
        </authorList>
    </citation>
    <scope>NUCLEOTIDE SEQUENCE [LARGE SCALE GENOMIC DNA]</scope>
</reference>
<name>A0A427A4K8_ENSVE</name>
<dbReference type="EMBL" id="AMZH03003788">
    <property type="protein sequence ID" value="RRT71156.1"/>
    <property type="molecule type" value="Genomic_DNA"/>
</dbReference>